<dbReference type="AlphaFoldDB" id="A0A3M5FCB8"/>
<proteinExistence type="predicted"/>
<gene>
    <name evidence="1" type="ORF">ALP60_00587</name>
</gene>
<accession>A0A3M5FCB8</accession>
<sequence>MSQAAQLTSALSAQAQYSPELESRQGLEQAFSLFNQMSAQLTDSYGLLEARVTELKGELAHAGAQRLQELAEKERLASACRTCLICCPVA</sequence>
<evidence type="ECO:0000313" key="2">
    <source>
        <dbReference type="Proteomes" id="UP000268887"/>
    </source>
</evidence>
<comment type="caution">
    <text evidence="1">The sequence shown here is derived from an EMBL/GenBank/DDBJ whole genome shotgun (WGS) entry which is preliminary data.</text>
</comment>
<dbReference type="Proteomes" id="UP000268887">
    <property type="component" value="Unassembled WGS sequence"/>
</dbReference>
<protein>
    <submittedName>
        <fullName evidence="1">FleS</fullName>
    </submittedName>
</protein>
<name>A0A3M5FCB8_PSESS</name>
<evidence type="ECO:0000313" key="1">
    <source>
        <dbReference type="EMBL" id="RMS71407.1"/>
    </source>
</evidence>
<organism evidence="1 2">
    <name type="scientific">Pseudomonas savastanoi</name>
    <name type="common">Pseudomonas syringae pv. savastanoi</name>
    <dbReference type="NCBI Taxonomy" id="29438"/>
    <lineage>
        <taxon>Bacteria</taxon>
        <taxon>Pseudomonadati</taxon>
        <taxon>Pseudomonadota</taxon>
        <taxon>Gammaproteobacteria</taxon>
        <taxon>Pseudomonadales</taxon>
        <taxon>Pseudomonadaceae</taxon>
        <taxon>Pseudomonas</taxon>
    </lineage>
</organism>
<dbReference type="EMBL" id="RBSV01000457">
    <property type="protein sequence ID" value="RMS71407.1"/>
    <property type="molecule type" value="Genomic_DNA"/>
</dbReference>
<reference evidence="1 2" key="1">
    <citation type="submission" date="2018-08" db="EMBL/GenBank/DDBJ databases">
        <title>Recombination of ecologically and evolutionarily significant loci maintains genetic cohesion in the Pseudomonas syringae species complex.</title>
        <authorList>
            <person name="Dillon M."/>
            <person name="Thakur S."/>
            <person name="Almeida R.N.D."/>
            <person name="Weir B.S."/>
            <person name="Guttman D.S."/>
        </authorList>
    </citation>
    <scope>NUCLEOTIDE SEQUENCE [LARGE SCALE GENOMIC DNA]</scope>
    <source>
        <strain evidence="1 2">ICMP 13927</strain>
    </source>
</reference>